<dbReference type="PANTHER" id="PTHR30632:SF14">
    <property type="entry name" value="TUNGSTATE_MOLYBDATE_CHROMATE-BINDING PROTEIN MODA"/>
    <property type="match status" value="1"/>
</dbReference>
<dbReference type="Pfam" id="PF13531">
    <property type="entry name" value="SBP_bac_11"/>
    <property type="match status" value="1"/>
</dbReference>
<name>A0A367GRH0_9SPHI</name>
<dbReference type="EMBL" id="QGDC01000003">
    <property type="protein sequence ID" value="RCH55685.1"/>
    <property type="molecule type" value="Genomic_DNA"/>
</dbReference>
<reference evidence="5 6" key="1">
    <citation type="submission" date="2018-05" db="EMBL/GenBank/DDBJ databases">
        <title>Mucilaginibacter hurinus sp. nov., isolated from briquette warehouse soil.</title>
        <authorList>
            <person name="Choi L."/>
        </authorList>
    </citation>
    <scope>NUCLEOTIDE SEQUENCE [LARGE SCALE GENOMIC DNA]</scope>
    <source>
        <strain evidence="5 6">ZR32</strain>
    </source>
</reference>
<evidence type="ECO:0000256" key="1">
    <source>
        <dbReference type="ARBA" id="ARBA00009175"/>
    </source>
</evidence>
<dbReference type="AlphaFoldDB" id="A0A367GRH0"/>
<dbReference type="InterPro" id="IPR044084">
    <property type="entry name" value="AvModA-like_subst-bd"/>
</dbReference>
<evidence type="ECO:0000313" key="5">
    <source>
        <dbReference type="EMBL" id="RCH55685.1"/>
    </source>
</evidence>
<feature type="binding site" evidence="4">
    <location>
        <position position="184"/>
    </location>
    <ligand>
        <name>molybdate</name>
        <dbReference type="ChEBI" id="CHEBI:36264"/>
    </ligand>
</feature>
<dbReference type="GO" id="GO:0030973">
    <property type="term" value="F:molybdate ion binding"/>
    <property type="evidence" value="ECO:0007669"/>
    <property type="project" value="InterPro"/>
</dbReference>
<protein>
    <submittedName>
        <fullName evidence="5">Molybdate ABC transporter substrate-binding protein</fullName>
    </submittedName>
</protein>
<evidence type="ECO:0000256" key="2">
    <source>
        <dbReference type="ARBA" id="ARBA00022723"/>
    </source>
</evidence>
<dbReference type="PANTHER" id="PTHR30632">
    <property type="entry name" value="MOLYBDATE-BINDING PERIPLASMIC PROTEIN"/>
    <property type="match status" value="1"/>
</dbReference>
<dbReference type="OrthoDB" id="9785015at2"/>
<dbReference type="CDD" id="cd13539">
    <property type="entry name" value="PBP2_AvModA"/>
    <property type="match status" value="1"/>
</dbReference>
<sequence>MAFCFISFIYLQLYRLAVNCKNLSIVFLFFFHLGNIPAFAQNLRIAAAANLQALMLALKADFKKHTGITAEIITGSSGKLVAQISNGAPYDVFLSADMQYPETLHARGFTTGKPVVYAMGTLIICTSKKQMLDKWQQILSNPETKKIAIANPATAPYGKAAGQVLNKIAAFAAVKSKVVYGESVAQVNTYLTTGVADIGFTAKSVIYDTGNTNTLSWQEINPQTYQPIKQGIVILKHGAGNPAAKKFYHYLLGHSAKHIFKNYGYKPAS</sequence>
<proteinExistence type="inferred from homology"/>
<dbReference type="SUPFAM" id="SSF53850">
    <property type="entry name" value="Periplasmic binding protein-like II"/>
    <property type="match status" value="1"/>
</dbReference>
<evidence type="ECO:0000256" key="4">
    <source>
        <dbReference type="PIRSR" id="PIRSR004846-1"/>
    </source>
</evidence>
<comment type="caution">
    <text evidence="5">The sequence shown here is derived from an EMBL/GenBank/DDBJ whole genome shotgun (WGS) entry which is preliminary data.</text>
</comment>
<dbReference type="PIRSF" id="PIRSF004846">
    <property type="entry name" value="ModA"/>
    <property type="match status" value="1"/>
</dbReference>
<dbReference type="GO" id="GO:0015689">
    <property type="term" value="P:molybdate ion transport"/>
    <property type="evidence" value="ECO:0007669"/>
    <property type="project" value="InterPro"/>
</dbReference>
<keyword evidence="6" id="KW-1185">Reference proteome</keyword>
<organism evidence="5 6">
    <name type="scientific">Mucilaginibacter hurinus</name>
    <dbReference type="NCBI Taxonomy" id="2201324"/>
    <lineage>
        <taxon>Bacteria</taxon>
        <taxon>Pseudomonadati</taxon>
        <taxon>Bacteroidota</taxon>
        <taxon>Sphingobacteriia</taxon>
        <taxon>Sphingobacteriales</taxon>
        <taxon>Sphingobacteriaceae</taxon>
        <taxon>Mucilaginibacter</taxon>
    </lineage>
</organism>
<dbReference type="Gene3D" id="3.40.190.10">
    <property type="entry name" value="Periplasmic binding protein-like II"/>
    <property type="match status" value="2"/>
</dbReference>
<comment type="similarity">
    <text evidence="1">Belongs to the bacterial solute-binding protein ModA family.</text>
</comment>
<dbReference type="InterPro" id="IPR050682">
    <property type="entry name" value="ModA/WtpA"/>
</dbReference>
<dbReference type="Proteomes" id="UP000253209">
    <property type="component" value="Unassembled WGS sequence"/>
</dbReference>
<dbReference type="GO" id="GO:0046872">
    <property type="term" value="F:metal ion binding"/>
    <property type="evidence" value="ECO:0007669"/>
    <property type="project" value="UniProtKB-KW"/>
</dbReference>
<evidence type="ECO:0000313" key="6">
    <source>
        <dbReference type="Proteomes" id="UP000253209"/>
    </source>
</evidence>
<gene>
    <name evidence="5" type="primary">modA</name>
    <name evidence="5" type="ORF">DJ568_07305</name>
</gene>
<dbReference type="InterPro" id="IPR005950">
    <property type="entry name" value="ModA"/>
</dbReference>
<keyword evidence="4" id="KW-0500">Molybdenum</keyword>
<accession>A0A367GRH0</accession>
<keyword evidence="2 4" id="KW-0479">Metal-binding</keyword>
<keyword evidence="3" id="KW-0732">Signal</keyword>
<dbReference type="NCBIfam" id="TIGR01256">
    <property type="entry name" value="modA"/>
    <property type="match status" value="1"/>
</dbReference>
<feature type="binding site" evidence="4">
    <location>
        <position position="77"/>
    </location>
    <ligand>
        <name>molybdate</name>
        <dbReference type="ChEBI" id="CHEBI:36264"/>
    </ligand>
</feature>
<evidence type="ECO:0000256" key="3">
    <source>
        <dbReference type="ARBA" id="ARBA00022729"/>
    </source>
</evidence>